<dbReference type="Gene3D" id="2.40.160.20">
    <property type="match status" value="1"/>
</dbReference>
<dbReference type="SUPFAM" id="SSF51905">
    <property type="entry name" value="FAD/NAD(P)-binding domain"/>
    <property type="match status" value="1"/>
</dbReference>
<reference evidence="2 3" key="1">
    <citation type="submission" date="2015-09" db="EMBL/GenBank/DDBJ databases">
        <title>Draft genome of a European isolate of the apple canker pathogen Neonectria ditissima.</title>
        <authorList>
            <person name="Gomez-Cortecero A."/>
            <person name="Harrison R.J."/>
            <person name="Armitage A.D."/>
        </authorList>
    </citation>
    <scope>NUCLEOTIDE SEQUENCE [LARGE SCALE GENOMIC DNA]</scope>
    <source>
        <strain evidence="2 3">R09/05</strain>
    </source>
</reference>
<name>A0A0P7BZU9_9HYPO</name>
<dbReference type="Gene3D" id="3.30.9.10">
    <property type="entry name" value="D-Amino Acid Oxidase, subunit A, domain 2"/>
    <property type="match status" value="1"/>
</dbReference>
<feature type="domain" description="FAD dependent oxidoreductase" evidence="1">
    <location>
        <begin position="64"/>
        <end position="468"/>
    </location>
</feature>
<accession>A0A0P7BZU9</accession>
<comment type="caution">
    <text evidence="2">The sequence shown here is derived from an EMBL/GenBank/DDBJ whole genome shotgun (WGS) entry which is preliminary data.</text>
</comment>
<dbReference type="PANTHER" id="PTHR13847">
    <property type="entry name" value="SARCOSINE DEHYDROGENASE-RELATED"/>
    <property type="match status" value="1"/>
</dbReference>
<evidence type="ECO:0000313" key="2">
    <source>
        <dbReference type="EMBL" id="KPM45194.1"/>
    </source>
</evidence>
<keyword evidence="3" id="KW-1185">Reference proteome</keyword>
<gene>
    <name evidence="2" type="ORF">AK830_g1361</name>
</gene>
<evidence type="ECO:0000313" key="3">
    <source>
        <dbReference type="Proteomes" id="UP000050424"/>
    </source>
</evidence>
<proteinExistence type="predicted"/>
<dbReference type="PANTHER" id="PTHR13847:SF213">
    <property type="entry name" value="DEPENDENT OXIDOREDUCTASE, PUTATIVE-RELATED"/>
    <property type="match status" value="1"/>
</dbReference>
<dbReference type="AlphaFoldDB" id="A0A0P7BZU9"/>
<organism evidence="2 3">
    <name type="scientific">Neonectria ditissima</name>
    <dbReference type="NCBI Taxonomy" id="78410"/>
    <lineage>
        <taxon>Eukaryota</taxon>
        <taxon>Fungi</taxon>
        <taxon>Dikarya</taxon>
        <taxon>Ascomycota</taxon>
        <taxon>Pezizomycotina</taxon>
        <taxon>Sordariomycetes</taxon>
        <taxon>Hypocreomycetidae</taxon>
        <taxon>Hypocreales</taxon>
        <taxon>Nectriaceae</taxon>
        <taxon>Neonectria</taxon>
    </lineage>
</organism>
<dbReference type="InterPro" id="IPR006076">
    <property type="entry name" value="FAD-dep_OxRdtase"/>
</dbReference>
<dbReference type="Gene3D" id="3.50.50.60">
    <property type="entry name" value="FAD/NAD(P)-binding domain"/>
    <property type="match status" value="1"/>
</dbReference>
<dbReference type="InterPro" id="IPR036188">
    <property type="entry name" value="FAD/NAD-bd_sf"/>
</dbReference>
<dbReference type="Pfam" id="PF11578">
    <property type="entry name" value="DUF3237"/>
    <property type="match status" value="1"/>
</dbReference>
<dbReference type="STRING" id="78410.A0A0P7BZU9"/>
<protein>
    <recommendedName>
        <fullName evidence="1">FAD dependent oxidoreductase domain-containing protein</fullName>
    </recommendedName>
</protein>
<dbReference type="EMBL" id="LKCW01000010">
    <property type="protein sequence ID" value="KPM45194.1"/>
    <property type="molecule type" value="Genomic_DNA"/>
</dbReference>
<evidence type="ECO:0000259" key="1">
    <source>
        <dbReference type="Pfam" id="PF01266"/>
    </source>
</evidence>
<dbReference type="GO" id="GO:0005737">
    <property type="term" value="C:cytoplasm"/>
    <property type="evidence" value="ECO:0007669"/>
    <property type="project" value="TreeGrafter"/>
</dbReference>
<dbReference type="Proteomes" id="UP000050424">
    <property type="component" value="Unassembled WGS sequence"/>
</dbReference>
<dbReference type="Pfam" id="PF01266">
    <property type="entry name" value="DAO"/>
    <property type="match status" value="1"/>
</dbReference>
<sequence>MSLLDGVFASHNAPAAVRNAALERAHRDPGIPTQKDTTKSFWLKDKHPGADNFQTNNAAPATVDVAIIGSGITGLSVAHTILGAAGENGCPTHSVMVLEARDLCSGATGRNGGHLLETVSEYLDFKKAFGKEDAIRLIKFRRGHLDAIKQLVGSDDLLKEYSQLREVEFVSVYFDEALFNEAAKNLAAFKKDMPEEACGFHHHQGQELAEKFGLSKHAIGAITGPAGAVWPSRLVTHVFDDLLKKHPGKLFVRTNTPVTWVETQEDQKTCDYPYRLTTPHGIVFARHIVHCTNAHIGHLVPGFRGRVIPLRGQMSAQEPGTCFKSQGKQRSWVFNYRTGFDYLTQLPRGGVGSAEEMMLGGGLPSMPHQGIDEIGVATDEELHLTADIHLSGALSAVFGRENWGSSLGVKHMWTGIMGFSPDNFPWVGELPQTLTTRPASQKSPGREWAAAGFCGEGMVQAWGSGKALEHVPSAGNAYSLPRDDIPLMRMPHLEFVYRIVAEMGREGVSTIPSVDDTTVTREVLPIHGGTVHGPNIQGIIVPRSGADWAETIHPEKAFARLHARYTLQTHDGAYILVLATGIFNGGPGINKETAEKSSVSQDEVEYFTQIRFEAPGHSLYGWMNAIVAIGVMIMSNDRPIIDCYRLTNFPGQPVATI</sequence>
<dbReference type="OrthoDB" id="2544694at2759"/>